<evidence type="ECO:0000313" key="1">
    <source>
        <dbReference type="EMBL" id="KAI8555590.1"/>
    </source>
</evidence>
<sequence length="57" mass="6230">MLRTFEPSDHASDGLDLISTTNDRESFIAKMRSEPSDANDSKVRSALHCTAPSPIPL</sequence>
<reference evidence="1" key="1">
    <citation type="submission" date="2022-02" db="EMBL/GenBank/DDBJ databases">
        <title>Plant Genome Project.</title>
        <authorList>
            <person name="Zhang R.-G."/>
        </authorList>
    </citation>
    <scope>NUCLEOTIDE SEQUENCE</scope>
    <source>
        <strain evidence="1">AT1</strain>
    </source>
</reference>
<dbReference type="EMBL" id="CM046392">
    <property type="protein sequence ID" value="KAI8555590.1"/>
    <property type="molecule type" value="Genomic_DNA"/>
</dbReference>
<gene>
    <name evidence="1" type="ORF">RHMOL_Rhmol05G0184500</name>
</gene>
<proteinExistence type="predicted"/>
<name>A0ACC0NQM3_RHOML</name>
<dbReference type="Proteomes" id="UP001062846">
    <property type="component" value="Chromosome 5"/>
</dbReference>
<evidence type="ECO:0000313" key="2">
    <source>
        <dbReference type="Proteomes" id="UP001062846"/>
    </source>
</evidence>
<accession>A0ACC0NQM3</accession>
<protein>
    <submittedName>
        <fullName evidence="1">Uncharacterized protein</fullName>
    </submittedName>
</protein>
<comment type="caution">
    <text evidence="1">The sequence shown here is derived from an EMBL/GenBank/DDBJ whole genome shotgun (WGS) entry which is preliminary data.</text>
</comment>
<keyword evidence="2" id="KW-1185">Reference proteome</keyword>
<organism evidence="1 2">
    <name type="scientific">Rhododendron molle</name>
    <name type="common">Chinese azalea</name>
    <name type="synonym">Azalea mollis</name>
    <dbReference type="NCBI Taxonomy" id="49168"/>
    <lineage>
        <taxon>Eukaryota</taxon>
        <taxon>Viridiplantae</taxon>
        <taxon>Streptophyta</taxon>
        <taxon>Embryophyta</taxon>
        <taxon>Tracheophyta</taxon>
        <taxon>Spermatophyta</taxon>
        <taxon>Magnoliopsida</taxon>
        <taxon>eudicotyledons</taxon>
        <taxon>Gunneridae</taxon>
        <taxon>Pentapetalae</taxon>
        <taxon>asterids</taxon>
        <taxon>Ericales</taxon>
        <taxon>Ericaceae</taxon>
        <taxon>Ericoideae</taxon>
        <taxon>Rhodoreae</taxon>
        <taxon>Rhododendron</taxon>
    </lineage>
</organism>